<reference evidence="1 2" key="1">
    <citation type="journal article" date="2014" name="PLoS Genet.">
        <title>The Genome of Spironucleus salmonicida Highlights a Fish Pathogen Adapted to Fluctuating Environments.</title>
        <authorList>
            <person name="Xu F."/>
            <person name="Jerlstrom-Hultqvist J."/>
            <person name="Einarsson E."/>
            <person name="Astvaldsson A."/>
            <person name="Svard S.G."/>
            <person name="Andersson J.O."/>
        </authorList>
    </citation>
    <scope>NUCLEOTIDE SEQUENCE [LARGE SCALE GENOMIC DNA]</scope>
    <source>
        <strain evidence="1 2">ATCC 50377</strain>
    </source>
</reference>
<evidence type="ECO:0000313" key="1">
    <source>
        <dbReference type="EMBL" id="KAH0569920.1"/>
    </source>
</evidence>
<dbReference type="KEGG" id="ssao:94301915"/>
<protein>
    <submittedName>
        <fullName evidence="1">Uncharacterized protein</fullName>
    </submittedName>
</protein>
<organism evidence="1 2">
    <name type="scientific">Spironucleus salmonicida</name>
    <dbReference type="NCBI Taxonomy" id="348837"/>
    <lineage>
        <taxon>Eukaryota</taxon>
        <taxon>Metamonada</taxon>
        <taxon>Diplomonadida</taxon>
        <taxon>Hexamitidae</taxon>
        <taxon>Hexamitinae</taxon>
        <taxon>Spironucleus</taxon>
    </lineage>
</organism>
<proteinExistence type="predicted"/>
<sequence length="73" mass="8763">MKPIVKRIRDSALQRYKTHTHIQSYSLPPIYKHQRTLLQLSDCFDDEELVQNNTLQYLDYDVDILRELINDSI</sequence>
<keyword evidence="2" id="KW-1185">Reference proteome</keyword>
<accession>A0A9P8LKL9</accession>
<gene>
    <name evidence="1" type="ORF">SS50377_27892</name>
</gene>
<dbReference type="AlphaFoldDB" id="A0A9P8LKL9"/>
<dbReference type="Proteomes" id="UP000018208">
    <property type="component" value="Unassembled WGS sequence"/>
</dbReference>
<comment type="caution">
    <text evidence="1">The sequence shown here is derived from an EMBL/GenBank/DDBJ whole genome shotgun (WGS) entry which is preliminary data.</text>
</comment>
<evidence type="ECO:0000313" key="2">
    <source>
        <dbReference type="Proteomes" id="UP000018208"/>
    </source>
</evidence>
<dbReference type="RefSeq" id="XP_067760693.1">
    <property type="nucleotide sequence ID" value="XM_067911671.1"/>
</dbReference>
<dbReference type="EMBL" id="AUWU02000008">
    <property type="protein sequence ID" value="KAH0569920.1"/>
    <property type="molecule type" value="Genomic_DNA"/>
</dbReference>
<name>A0A9P8LKL9_9EUKA</name>
<dbReference type="GeneID" id="94301915"/>